<sequence length="1137" mass="126563">MKKNKILTLFLVAIMFTSLVTPMNKVEARIEGNTEPGTDYLTAEDLLQRYINVAGGLGQTQNYNFDYGKDAPVYDQLSLIRFTQTASAKIGGYALDAQGKVWSWGYNISGRAGVNQTAEQQRYHGGLRRIPYFVDKNINIVKIAAGYETGYALSDKGKVYAWGRGLEGQMGNGTNSLSNLSPVEVQIPNEIVDFYPAKANQAHHVAAVDINGDVWMWGYADNGRIPNAAGYLSKPKKVTSLSANEHKFIKVAPGDNYTLALADDGTVWSMGNGVYGALGNGRTAGITREFNKIETLSNIVAIDSSYSRNVALDSNGNVYEWGQIFERAGAGAYRSISTPEKVEIAQSDIDYVGYTPIAKKVFAGESVSFFIDQKGRTWAWGDGRYFGQSREGGYEDSNDVRTKEAYLYPRIIGDGDTQIYDRSEKFPKYVTETNSKIANGKLGYGFNTLHPTAWDEVYMLKDKNGVVLDSDHNQLEYKNGYYYKKGTKEKGMPAIDPKETWIDLTFQQPGYMYDISTERSSSVFLDLSGNIFKTSNDGSGSIAWGWDYDDKYFTYNASYNNKKVGIADSYVYEFVYMRGLPTKTEPVITKPEMENVKIYKNDPSYRALEVKLTAQVPEQIKDDNLGLVIDSELESVDWVFVPYDMENPDAVNLNISGETKKISDPVTGIIKEVKSEFDELMEKTDADGALKYKSGTIRDGEAEPLKPGEREIPISVEVEDNGILFVRSSFNQYGTSNGTVSAVIVDNFYTKAPIVHNGVGNASNFEDYGGVKNIPVYANTNDNVVKTNDDSEDTKLDFEESKKLIGFPLDVKGEVINSKPILKGNEVIKDIEPTFGYDVVEVSSYEADKFEKDGWNLLDLDTGEETTEIQKYPAITLDDKQDFTMIDGKIEEVEYVFNYRANSNVLSEILVEALDITEDAVEKDEHYAYIRVSNANEEKKGGRFFIFSKEYAEDSTRDKKPIDVFDPSNLLGVFESESGVLDTRDNEEFYNVLAAIHGGDGNGKIMRNIANEENPYPIEAVFQEGPITIDEETGRPMDFGPGQKLLSDIGLAKVVEKDIGNLASIEITRVDSIRILFTAEEGSIITIYDENNEVIAIDEGTGQKQIIRFEEQDAGSELTIIVEAKGKVRNVIVLTVD</sequence>
<dbReference type="PANTHER" id="PTHR22870">
    <property type="entry name" value="REGULATOR OF CHROMOSOME CONDENSATION"/>
    <property type="match status" value="1"/>
</dbReference>
<feature type="signal peptide" evidence="2">
    <location>
        <begin position="1"/>
        <end position="20"/>
    </location>
</feature>
<protein>
    <submittedName>
        <fullName evidence="3">Uncharacterized protein</fullName>
    </submittedName>
</protein>
<dbReference type="AlphaFoldDB" id="A0A437S4S2"/>
<dbReference type="RefSeq" id="WP_127725218.1">
    <property type="nucleotide sequence ID" value="NZ_RLIH01000017.1"/>
</dbReference>
<dbReference type="InterPro" id="IPR051210">
    <property type="entry name" value="Ub_ligase/GEF_domain"/>
</dbReference>
<evidence type="ECO:0000256" key="1">
    <source>
        <dbReference type="ARBA" id="ARBA00022737"/>
    </source>
</evidence>
<feature type="chain" id="PRO_5039277020" evidence="2">
    <location>
        <begin position="21"/>
        <end position="1137"/>
    </location>
</feature>
<dbReference type="InterPro" id="IPR009091">
    <property type="entry name" value="RCC1/BLIP-II"/>
</dbReference>
<dbReference type="InterPro" id="IPR000408">
    <property type="entry name" value="Reg_chr_condens"/>
</dbReference>
<evidence type="ECO:0000256" key="2">
    <source>
        <dbReference type="SAM" id="SignalP"/>
    </source>
</evidence>
<evidence type="ECO:0000313" key="3">
    <source>
        <dbReference type="EMBL" id="RVU54011.1"/>
    </source>
</evidence>
<dbReference type="PROSITE" id="PS50012">
    <property type="entry name" value="RCC1_3"/>
    <property type="match status" value="3"/>
</dbReference>
<dbReference type="PANTHER" id="PTHR22870:SF408">
    <property type="entry name" value="OS09G0560450 PROTEIN"/>
    <property type="match status" value="1"/>
</dbReference>
<dbReference type="Pfam" id="PF00415">
    <property type="entry name" value="RCC1"/>
    <property type="match status" value="1"/>
</dbReference>
<keyword evidence="2" id="KW-0732">Signal</keyword>
<organism evidence="3 4">
    <name type="scientific">Anaerosphaera multitolerans</name>
    <dbReference type="NCBI Taxonomy" id="2487351"/>
    <lineage>
        <taxon>Bacteria</taxon>
        <taxon>Bacillati</taxon>
        <taxon>Bacillota</taxon>
        <taxon>Tissierellia</taxon>
        <taxon>Tissierellales</taxon>
        <taxon>Peptoniphilaceae</taxon>
        <taxon>Anaerosphaera</taxon>
    </lineage>
</organism>
<dbReference type="SUPFAM" id="SSF50985">
    <property type="entry name" value="RCC1/BLIP-II"/>
    <property type="match status" value="3"/>
</dbReference>
<keyword evidence="1" id="KW-0677">Repeat</keyword>
<dbReference type="Gene3D" id="2.130.10.30">
    <property type="entry name" value="Regulator of chromosome condensation 1/beta-lactamase-inhibitor protein II"/>
    <property type="match status" value="2"/>
</dbReference>
<dbReference type="Pfam" id="PF13540">
    <property type="entry name" value="RCC1_2"/>
    <property type="match status" value="1"/>
</dbReference>
<comment type="caution">
    <text evidence="3">The sequence shown here is derived from an EMBL/GenBank/DDBJ whole genome shotgun (WGS) entry which is preliminary data.</text>
</comment>
<dbReference type="OrthoDB" id="27389at2"/>
<dbReference type="Proteomes" id="UP000288812">
    <property type="component" value="Unassembled WGS sequence"/>
</dbReference>
<evidence type="ECO:0000313" key="4">
    <source>
        <dbReference type="Proteomes" id="UP000288812"/>
    </source>
</evidence>
<proteinExistence type="predicted"/>
<dbReference type="EMBL" id="RLIH01000017">
    <property type="protein sequence ID" value="RVU54011.1"/>
    <property type="molecule type" value="Genomic_DNA"/>
</dbReference>
<gene>
    <name evidence="3" type="ORF">EF514_09555</name>
</gene>
<name>A0A437S4S2_9FIRM</name>
<reference evidence="3 4" key="1">
    <citation type="submission" date="2018-11" db="EMBL/GenBank/DDBJ databases">
        <title>Genome sequencing and assembly of Anaerosphaera sp. nov., GS7-6-2.</title>
        <authorList>
            <person name="Rettenmaier R."/>
            <person name="Liebl W."/>
            <person name="Zverlov V."/>
        </authorList>
    </citation>
    <scope>NUCLEOTIDE SEQUENCE [LARGE SCALE GENOMIC DNA]</scope>
    <source>
        <strain evidence="3 4">GS7-6-2</strain>
    </source>
</reference>
<keyword evidence="4" id="KW-1185">Reference proteome</keyword>
<accession>A0A437S4S2</accession>